<dbReference type="PANTHER" id="PTHR38926">
    <property type="entry name" value="F-BOX DOMAIN CONTAINING PROTEIN, EXPRESSED"/>
    <property type="match status" value="1"/>
</dbReference>
<dbReference type="EMBL" id="JBANRG010000101">
    <property type="protein sequence ID" value="KAK7435899.1"/>
    <property type="molecule type" value="Genomic_DNA"/>
</dbReference>
<evidence type="ECO:0000313" key="1">
    <source>
        <dbReference type="EMBL" id="KAK7435899.1"/>
    </source>
</evidence>
<keyword evidence="2" id="KW-1185">Reference proteome</keyword>
<proteinExistence type="predicted"/>
<reference evidence="1 2" key="1">
    <citation type="submission" date="2024-01" db="EMBL/GenBank/DDBJ databases">
        <title>A draft genome for the cacao thread blight pathogen Marasmiellus scandens.</title>
        <authorList>
            <person name="Baruah I.K."/>
            <person name="Leung J."/>
            <person name="Bukari Y."/>
            <person name="Amoako-Attah I."/>
            <person name="Meinhardt L.W."/>
            <person name="Bailey B.A."/>
            <person name="Cohen S.P."/>
        </authorList>
    </citation>
    <scope>NUCLEOTIDE SEQUENCE [LARGE SCALE GENOMIC DNA]</scope>
    <source>
        <strain evidence="1 2">GH-19</strain>
    </source>
</reference>
<dbReference type="Proteomes" id="UP001498398">
    <property type="component" value="Unassembled WGS sequence"/>
</dbReference>
<protein>
    <recommendedName>
        <fullName evidence="3">F-box domain-containing protein</fullName>
    </recommendedName>
</protein>
<dbReference type="Gene3D" id="3.80.10.10">
    <property type="entry name" value="Ribonuclease Inhibitor"/>
    <property type="match status" value="1"/>
</dbReference>
<gene>
    <name evidence="1" type="ORF">VKT23_019430</name>
</gene>
<dbReference type="SUPFAM" id="SSF52047">
    <property type="entry name" value="RNI-like"/>
    <property type="match status" value="1"/>
</dbReference>
<comment type="caution">
    <text evidence="1">The sequence shown here is derived from an EMBL/GenBank/DDBJ whole genome shotgun (WGS) entry which is preliminary data.</text>
</comment>
<dbReference type="PANTHER" id="PTHR38926:SF72">
    <property type="entry name" value="IM:7136021-RELATED"/>
    <property type="match status" value="1"/>
</dbReference>
<accession>A0ABR1ILF0</accession>
<name>A0ABR1ILF0_9AGAR</name>
<organism evidence="1 2">
    <name type="scientific">Marasmiellus scandens</name>
    <dbReference type="NCBI Taxonomy" id="2682957"/>
    <lineage>
        <taxon>Eukaryota</taxon>
        <taxon>Fungi</taxon>
        <taxon>Dikarya</taxon>
        <taxon>Basidiomycota</taxon>
        <taxon>Agaricomycotina</taxon>
        <taxon>Agaricomycetes</taxon>
        <taxon>Agaricomycetidae</taxon>
        <taxon>Agaricales</taxon>
        <taxon>Marasmiineae</taxon>
        <taxon>Omphalotaceae</taxon>
        <taxon>Marasmiellus</taxon>
    </lineage>
</organism>
<evidence type="ECO:0008006" key="3">
    <source>
        <dbReference type="Google" id="ProtNLM"/>
    </source>
</evidence>
<sequence>MHCTQVHHVPSELLKDIFEEYSSGGNIFGSDMMHVDPLNRQSALVQPAFTISAVCKQWRIIALSTPQIWSDLDVYCSSDLSELNKIKLAVDRSGKHPLTITIRGQFEQFFDVEAVVFLVQVSNRWQHLRFFPKGVLVSGTKGYKRLRKALSSITSLPILQSVCTNTVFSSRTVLFPAIKLAPLLHRLSISQAVGIYQLDDFPLHQVTDLSLSARLYSTHTRSFVAETLQCCKHLVNLELCNTNVRLGWQSVNPIRVYLPSLRSLSILQDGRYLIDLLNVLSQDMHFPIVSDLEIIVPLTGFTLPPNLTFQNAIISLIKNTCLPRNLRSLSLDLGGLPSDVLVTILQHITELQHLSLTLPSDGIRDDALYAMCISTSTTQIPILPKLTNLKFGFYHHPQHLVHKNITSFPLLFSMLKGHRNAATLPRSGCVAPLLAAKVVIQLQAQYAPVSPQRILGDDGLSALSLLKQVMNHFEFVLTYYQMGHGEMVVVI</sequence>
<dbReference type="InterPro" id="IPR032675">
    <property type="entry name" value="LRR_dom_sf"/>
</dbReference>
<evidence type="ECO:0000313" key="2">
    <source>
        <dbReference type="Proteomes" id="UP001498398"/>
    </source>
</evidence>